<proteinExistence type="predicted"/>
<dbReference type="AlphaFoldDB" id="A0A392QVT7"/>
<dbReference type="Proteomes" id="UP000265520">
    <property type="component" value="Unassembled WGS sequence"/>
</dbReference>
<organism evidence="2 3">
    <name type="scientific">Trifolium medium</name>
    <dbReference type="NCBI Taxonomy" id="97028"/>
    <lineage>
        <taxon>Eukaryota</taxon>
        <taxon>Viridiplantae</taxon>
        <taxon>Streptophyta</taxon>
        <taxon>Embryophyta</taxon>
        <taxon>Tracheophyta</taxon>
        <taxon>Spermatophyta</taxon>
        <taxon>Magnoliopsida</taxon>
        <taxon>eudicotyledons</taxon>
        <taxon>Gunneridae</taxon>
        <taxon>Pentapetalae</taxon>
        <taxon>rosids</taxon>
        <taxon>fabids</taxon>
        <taxon>Fabales</taxon>
        <taxon>Fabaceae</taxon>
        <taxon>Papilionoideae</taxon>
        <taxon>50 kb inversion clade</taxon>
        <taxon>NPAAA clade</taxon>
        <taxon>Hologalegina</taxon>
        <taxon>IRL clade</taxon>
        <taxon>Trifolieae</taxon>
        <taxon>Trifolium</taxon>
    </lineage>
</organism>
<feature type="region of interest" description="Disordered" evidence="1">
    <location>
        <begin position="1"/>
        <end position="61"/>
    </location>
</feature>
<feature type="compositionally biased region" description="Pro residues" evidence="1">
    <location>
        <begin position="17"/>
        <end position="29"/>
    </location>
</feature>
<reference evidence="2 3" key="1">
    <citation type="journal article" date="2018" name="Front. Plant Sci.">
        <title>Red Clover (Trifolium pratense) and Zigzag Clover (T. medium) - A Picture of Genomic Similarities and Differences.</title>
        <authorList>
            <person name="Dluhosova J."/>
            <person name="Istvanek J."/>
            <person name="Nedelnik J."/>
            <person name="Repkova J."/>
        </authorList>
    </citation>
    <scope>NUCLEOTIDE SEQUENCE [LARGE SCALE GENOMIC DNA]</scope>
    <source>
        <strain evidence="3">cv. 10/8</strain>
        <tissue evidence="2">Leaf</tissue>
    </source>
</reference>
<evidence type="ECO:0000256" key="1">
    <source>
        <dbReference type="SAM" id="MobiDB-lite"/>
    </source>
</evidence>
<feature type="non-terminal residue" evidence="2">
    <location>
        <position position="1"/>
    </location>
</feature>
<dbReference type="EMBL" id="LXQA010162566">
    <property type="protein sequence ID" value="MCI27954.1"/>
    <property type="molecule type" value="Genomic_DNA"/>
</dbReference>
<sequence length="61" mass="6367">ALTHPQMNYGKDHAGPKPAPPPSPPPPLAEPHTCLHPPEPASPLAHLPPTAKPLKAKGHID</sequence>
<comment type="caution">
    <text evidence="2">The sequence shown here is derived from an EMBL/GenBank/DDBJ whole genome shotgun (WGS) entry which is preliminary data.</text>
</comment>
<protein>
    <submittedName>
        <fullName evidence="2">Uncharacterized protein</fullName>
    </submittedName>
</protein>
<keyword evidence="3" id="KW-1185">Reference proteome</keyword>
<accession>A0A392QVT7</accession>
<name>A0A392QVT7_9FABA</name>
<evidence type="ECO:0000313" key="3">
    <source>
        <dbReference type="Proteomes" id="UP000265520"/>
    </source>
</evidence>
<evidence type="ECO:0000313" key="2">
    <source>
        <dbReference type="EMBL" id="MCI27954.1"/>
    </source>
</evidence>